<feature type="region of interest" description="Disordered" evidence="1">
    <location>
        <begin position="33"/>
        <end position="54"/>
    </location>
</feature>
<evidence type="ECO:0000313" key="3">
    <source>
        <dbReference type="Proteomes" id="UP000281553"/>
    </source>
</evidence>
<keyword evidence="3" id="KW-1185">Reference proteome</keyword>
<dbReference type="EMBL" id="UYRU01090070">
    <property type="protein sequence ID" value="VDN37039.1"/>
    <property type="molecule type" value="Genomic_DNA"/>
</dbReference>
<feature type="compositionally biased region" description="Polar residues" evidence="1">
    <location>
        <begin position="34"/>
        <end position="46"/>
    </location>
</feature>
<name>A0A3P7R7V8_DIBLA</name>
<gene>
    <name evidence="2" type="ORF">DILT_LOCUS17209</name>
</gene>
<sequence>MPVEAIESLKTTNAQIQSTLAFLVQAVDDPPQQPSLLSKRQASAVSGTPRPQPSVHSLDRIVWSCLIIRQLLPGPTVVADLNSDAYFAPNLELSDSTVTGGLLRLLRTLANVWALILTNEEKVHAEWRNFLSADTPSAVDGGPGRLLPPFNDTVNFTDALNMMKGAFPLAAISPTAESPPSSHSSLADFCAELRLWIGLAEIALTSPSL</sequence>
<reference evidence="2 3" key="1">
    <citation type="submission" date="2018-11" db="EMBL/GenBank/DDBJ databases">
        <authorList>
            <consortium name="Pathogen Informatics"/>
        </authorList>
    </citation>
    <scope>NUCLEOTIDE SEQUENCE [LARGE SCALE GENOMIC DNA]</scope>
</reference>
<protein>
    <submittedName>
        <fullName evidence="2">Uncharacterized protein</fullName>
    </submittedName>
</protein>
<evidence type="ECO:0000256" key="1">
    <source>
        <dbReference type="SAM" id="MobiDB-lite"/>
    </source>
</evidence>
<feature type="non-terminal residue" evidence="2">
    <location>
        <position position="209"/>
    </location>
</feature>
<organism evidence="2 3">
    <name type="scientific">Dibothriocephalus latus</name>
    <name type="common">Fish tapeworm</name>
    <name type="synonym">Diphyllobothrium latum</name>
    <dbReference type="NCBI Taxonomy" id="60516"/>
    <lineage>
        <taxon>Eukaryota</taxon>
        <taxon>Metazoa</taxon>
        <taxon>Spiralia</taxon>
        <taxon>Lophotrochozoa</taxon>
        <taxon>Platyhelminthes</taxon>
        <taxon>Cestoda</taxon>
        <taxon>Eucestoda</taxon>
        <taxon>Diphyllobothriidea</taxon>
        <taxon>Diphyllobothriidae</taxon>
        <taxon>Dibothriocephalus</taxon>
    </lineage>
</organism>
<dbReference type="AlphaFoldDB" id="A0A3P7R7V8"/>
<proteinExistence type="predicted"/>
<evidence type="ECO:0000313" key="2">
    <source>
        <dbReference type="EMBL" id="VDN37039.1"/>
    </source>
</evidence>
<accession>A0A3P7R7V8</accession>
<dbReference type="Proteomes" id="UP000281553">
    <property type="component" value="Unassembled WGS sequence"/>
</dbReference>